<proteinExistence type="predicted"/>
<feature type="compositionally biased region" description="Basic and acidic residues" evidence="1">
    <location>
        <begin position="271"/>
        <end position="285"/>
    </location>
</feature>
<keyword evidence="2" id="KW-0472">Membrane</keyword>
<keyword evidence="4" id="KW-1185">Reference proteome</keyword>
<protein>
    <submittedName>
        <fullName evidence="3">DUF4191 domain-containing protein</fullName>
    </submittedName>
</protein>
<accession>A0A7H2BBN4</accession>
<dbReference type="EMBL" id="CP061539">
    <property type="protein sequence ID" value="QNV37080.1"/>
    <property type="molecule type" value="Genomic_DNA"/>
</dbReference>
<dbReference type="Pfam" id="PF13829">
    <property type="entry name" value="DUF4191"/>
    <property type="match status" value="1"/>
</dbReference>
<feature type="transmembrane region" description="Helical" evidence="2">
    <location>
        <begin position="110"/>
        <end position="129"/>
    </location>
</feature>
<evidence type="ECO:0000313" key="4">
    <source>
        <dbReference type="Proteomes" id="UP000516404"/>
    </source>
</evidence>
<reference evidence="3 4" key="1">
    <citation type="submission" date="2020-09" db="EMBL/GenBank/DDBJ databases">
        <title>Investigation of environmental microbes.</title>
        <authorList>
            <person name="Ou Y."/>
            <person name="Kang Q."/>
        </authorList>
    </citation>
    <scope>NUCLEOTIDE SEQUENCE [LARGE SCALE GENOMIC DNA]</scope>
    <source>
        <strain evidence="3 4">KJZ-14</strain>
    </source>
</reference>
<evidence type="ECO:0000313" key="3">
    <source>
        <dbReference type="EMBL" id="QNV37080.1"/>
    </source>
</evidence>
<sequence length="285" mass="31390">MPYRTQGFIVTQSTGSKRASSKRAETRTSAQPTSAKRNETKRKPGSSRIASSKRAETKNAQNKKPGMFAQMKQVYKMTRESDPNIGWIMLLAALATLLVFLLIGILLHNWITFLLIGIPFAVLVAVMILSRRAEKAAFAQIDGQTGASGAAMSTLRRGWIVDQQPAAVNPRTQDVVFRAVGRPGIVLVTEGPTKRVAQLVNKEKATLRRIAPNVPVHVINAGNGEGQTPMKEVTRKMNKLENKLTQQEVQAVNSRITSLGNQNLPMPKGVDPMRMRPDRKGMRGR</sequence>
<feature type="region of interest" description="Disordered" evidence="1">
    <location>
        <begin position="1"/>
        <end position="63"/>
    </location>
</feature>
<evidence type="ECO:0000256" key="2">
    <source>
        <dbReference type="SAM" id="Phobius"/>
    </source>
</evidence>
<feature type="compositionally biased region" description="Polar residues" evidence="1">
    <location>
        <begin position="8"/>
        <end position="18"/>
    </location>
</feature>
<name>A0A7H2BBN4_9MICC</name>
<evidence type="ECO:0000256" key="1">
    <source>
        <dbReference type="SAM" id="MobiDB-lite"/>
    </source>
</evidence>
<dbReference type="Proteomes" id="UP000516404">
    <property type="component" value="Chromosome"/>
</dbReference>
<keyword evidence="2" id="KW-0812">Transmembrane</keyword>
<dbReference type="InterPro" id="IPR025445">
    <property type="entry name" value="DUF4191"/>
</dbReference>
<gene>
    <name evidence="3" type="ORF">IDM49_07405</name>
</gene>
<organism evidence="3 4">
    <name type="scientific">Rothia terrae</name>
    <dbReference type="NCBI Taxonomy" id="396015"/>
    <lineage>
        <taxon>Bacteria</taxon>
        <taxon>Bacillati</taxon>
        <taxon>Actinomycetota</taxon>
        <taxon>Actinomycetes</taxon>
        <taxon>Micrococcales</taxon>
        <taxon>Micrococcaceae</taxon>
        <taxon>Rothia</taxon>
    </lineage>
</organism>
<dbReference type="AlphaFoldDB" id="A0A7H2BBN4"/>
<keyword evidence="2" id="KW-1133">Transmembrane helix</keyword>
<dbReference type="KEGG" id="rter:IDM49_07405"/>
<feature type="transmembrane region" description="Helical" evidence="2">
    <location>
        <begin position="85"/>
        <end position="104"/>
    </location>
</feature>
<feature type="region of interest" description="Disordered" evidence="1">
    <location>
        <begin position="259"/>
        <end position="285"/>
    </location>
</feature>